<comment type="caution">
    <text evidence="1">The sequence shown here is derived from an EMBL/GenBank/DDBJ whole genome shotgun (WGS) entry which is preliminary data.</text>
</comment>
<dbReference type="Proteomes" id="UP000265938">
    <property type="component" value="Unassembled WGS sequence"/>
</dbReference>
<evidence type="ECO:0000313" key="1">
    <source>
        <dbReference type="EMBL" id="RJF37364.1"/>
    </source>
</evidence>
<dbReference type="RefSeq" id="WP_119852147.1">
    <property type="nucleotide sequence ID" value="NZ_QYSE01000001.1"/>
</dbReference>
<evidence type="ECO:0000313" key="2">
    <source>
        <dbReference type="Proteomes" id="UP000265938"/>
    </source>
</evidence>
<reference evidence="1 2" key="1">
    <citation type="submission" date="2018-09" db="EMBL/GenBank/DDBJ databases">
        <title>Identification of marine bacteria producing industrial enzymes.</title>
        <authorList>
            <person name="Cheng T.H."/>
            <person name="Saidin J."/>
            <person name="Muhd D.D."/>
            <person name="Isa M.N.M."/>
            <person name="Bakar M.F.A."/>
            <person name="Ismail N."/>
        </authorList>
    </citation>
    <scope>NUCLEOTIDE SEQUENCE [LARGE SCALE GENOMIC DNA]</scope>
    <source>
        <strain evidence="1 2">MNAD 1.6</strain>
    </source>
</reference>
<protein>
    <submittedName>
        <fullName evidence="1">Uncharacterized protein</fullName>
    </submittedName>
</protein>
<gene>
    <name evidence="1" type="ORF">D4741_04615</name>
</gene>
<organism evidence="1 2">
    <name type="scientific">Pseudoalteromonas gelatinilytica</name>
    <dbReference type="NCBI Taxonomy" id="1703256"/>
    <lineage>
        <taxon>Bacteria</taxon>
        <taxon>Pseudomonadati</taxon>
        <taxon>Pseudomonadota</taxon>
        <taxon>Gammaproteobacteria</taxon>
        <taxon>Alteromonadales</taxon>
        <taxon>Pseudoalteromonadaceae</taxon>
        <taxon>Pseudoalteromonas</taxon>
    </lineage>
</organism>
<sequence>MAIILFASRSYLYEFFVTDTNSHRTEVKELEVALTSHVNKDYVFEALQKTLDGLATPDRVAVKIQCYTAFCDVSFTNPFITINDHNHYSEEVKRVFEQNVASLRRKDTTH</sequence>
<name>A0A3A3ESR1_9GAMM</name>
<proteinExistence type="predicted"/>
<dbReference type="EMBL" id="QYSE01000001">
    <property type="protein sequence ID" value="RJF37364.1"/>
    <property type="molecule type" value="Genomic_DNA"/>
</dbReference>
<accession>A0A3A3ESR1</accession>
<dbReference type="AlphaFoldDB" id="A0A3A3ESR1"/>